<feature type="signal peptide" evidence="2">
    <location>
        <begin position="1"/>
        <end position="27"/>
    </location>
</feature>
<proteinExistence type="predicted"/>
<sequence precursor="true">MHWNLGKAGTFSFLWSVSALCCSLAIAQPPVLQSSQDGGPNPLGGGFTPHGLPASNDAGNTAAGGSSMADFSSLMNLVQTTIEPDSWEALGGVGTMAPYPQGVMVDPDGLLHEIDSQHASQSDHEAAIASLLAPPAADGDEQLLNSTDWRAPARIRCVSIRRMMQALAGRQIANQSSANDLRAEGTGDGDDSLDAFRAMAGLSRVAVVMVTQDDVILAGPVGGFDDVDGWQVDRKSGLPPLSLVSLAIGVKAVRSSTPYGCTIDPTTAGLQSAAALGQRIASGEVPMARAADQLASALGRQNVSVFGTTGSNEIAYTMVEADRHMKRLALGTEPLPDRVRNYLQMLASTGDGTPPTDLLLRLWFTSRPLDVRASEADGDQIIQIAGTPIRLSGENERAQRDGARGQVVIDPASLAFVDHFNQNWASIRGKYPLYGALESIYLATAISELWKRSAMTSDHETLQRAVMYFAAQQAPALTPARQVDSIAVLHRYQRGRKKHQVLMASGGVQIAPQELVPLQMEDYPGLQSFATIREGRPSDRWWWNGTLNRK</sequence>
<evidence type="ECO:0000313" key="4">
    <source>
        <dbReference type="Proteomes" id="UP000318053"/>
    </source>
</evidence>
<dbReference type="AlphaFoldDB" id="A0A5C5XSX8"/>
<protein>
    <recommendedName>
        <fullName evidence="5">Secreted protein containing DUF1598</fullName>
    </recommendedName>
</protein>
<name>A0A5C5XSX8_9BACT</name>
<evidence type="ECO:0008006" key="5">
    <source>
        <dbReference type="Google" id="ProtNLM"/>
    </source>
</evidence>
<comment type="caution">
    <text evidence="3">The sequence shown here is derived from an EMBL/GenBank/DDBJ whole genome shotgun (WGS) entry which is preliminary data.</text>
</comment>
<dbReference type="EMBL" id="SJPK01000006">
    <property type="protein sequence ID" value="TWT66024.1"/>
    <property type="molecule type" value="Genomic_DNA"/>
</dbReference>
<accession>A0A5C5XSX8</accession>
<dbReference type="OrthoDB" id="233364at2"/>
<evidence type="ECO:0000313" key="3">
    <source>
        <dbReference type="EMBL" id="TWT66024.1"/>
    </source>
</evidence>
<dbReference type="Pfam" id="PF07643">
    <property type="entry name" value="DUF1598"/>
    <property type="match status" value="1"/>
</dbReference>
<organism evidence="3 4">
    <name type="scientific">Allorhodopirellula solitaria</name>
    <dbReference type="NCBI Taxonomy" id="2527987"/>
    <lineage>
        <taxon>Bacteria</taxon>
        <taxon>Pseudomonadati</taxon>
        <taxon>Planctomycetota</taxon>
        <taxon>Planctomycetia</taxon>
        <taxon>Pirellulales</taxon>
        <taxon>Pirellulaceae</taxon>
        <taxon>Allorhodopirellula</taxon>
    </lineage>
</organism>
<keyword evidence="4" id="KW-1185">Reference proteome</keyword>
<evidence type="ECO:0000256" key="2">
    <source>
        <dbReference type="SAM" id="SignalP"/>
    </source>
</evidence>
<feature type="region of interest" description="Disordered" evidence="1">
    <location>
        <begin position="33"/>
        <end position="63"/>
    </location>
</feature>
<feature type="chain" id="PRO_5022747877" description="Secreted protein containing DUF1598" evidence="2">
    <location>
        <begin position="28"/>
        <end position="550"/>
    </location>
</feature>
<dbReference type="Proteomes" id="UP000318053">
    <property type="component" value="Unassembled WGS sequence"/>
</dbReference>
<dbReference type="InterPro" id="IPR011487">
    <property type="entry name" value="DUF1598"/>
</dbReference>
<gene>
    <name evidence="3" type="ORF">CA85_28850</name>
</gene>
<evidence type="ECO:0000256" key="1">
    <source>
        <dbReference type="SAM" id="MobiDB-lite"/>
    </source>
</evidence>
<reference evidence="3 4" key="1">
    <citation type="submission" date="2019-02" db="EMBL/GenBank/DDBJ databases">
        <title>Deep-cultivation of Planctomycetes and their phenomic and genomic characterization uncovers novel biology.</title>
        <authorList>
            <person name="Wiegand S."/>
            <person name="Jogler M."/>
            <person name="Boedeker C."/>
            <person name="Pinto D."/>
            <person name="Vollmers J."/>
            <person name="Rivas-Marin E."/>
            <person name="Kohn T."/>
            <person name="Peeters S.H."/>
            <person name="Heuer A."/>
            <person name="Rast P."/>
            <person name="Oberbeckmann S."/>
            <person name="Bunk B."/>
            <person name="Jeske O."/>
            <person name="Meyerdierks A."/>
            <person name="Storesund J.E."/>
            <person name="Kallscheuer N."/>
            <person name="Luecker S."/>
            <person name="Lage O.M."/>
            <person name="Pohl T."/>
            <person name="Merkel B.J."/>
            <person name="Hornburger P."/>
            <person name="Mueller R.-W."/>
            <person name="Bruemmer F."/>
            <person name="Labrenz M."/>
            <person name="Spormann A.M."/>
            <person name="Op Den Camp H."/>
            <person name="Overmann J."/>
            <person name="Amann R."/>
            <person name="Jetten M.S.M."/>
            <person name="Mascher T."/>
            <person name="Medema M.H."/>
            <person name="Devos D.P."/>
            <person name="Kaster A.-K."/>
            <person name="Ovreas L."/>
            <person name="Rohde M."/>
            <person name="Galperin M.Y."/>
            <person name="Jogler C."/>
        </authorList>
    </citation>
    <scope>NUCLEOTIDE SEQUENCE [LARGE SCALE GENOMIC DNA]</scope>
    <source>
        <strain evidence="3 4">CA85</strain>
    </source>
</reference>
<keyword evidence="2" id="KW-0732">Signal</keyword>